<sequence>MKLCIKIKTYVYFPMPLISFVSLGILTLCVYKYEKEKSNRCGYIHTVEYHLAFKHDLDKVAAFLSLVSKKTKWTSVSMLSLKEYIKQIYIIYHVQKIKNAKK</sequence>
<protein>
    <submittedName>
        <fullName evidence="2">Uncharacterized protein</fullName>
    </submittedName>
</protein>
<proteinExistence type="predicted"/>
<evidence type="ECO:0000256" key="1">
    <source>
        <dbReference type="SAM" id="Phobius"/>
    </source>
</evidence>
<keyword evidence="1" id="KW-0472">Membrane</keyword>
<evidence type="ECO:0000313" key="2">
    <source>
        <dbReference type="EMBL" id="JAH93195.1"/>
    </source>
</evidence>
<feature type="transmembrane region" description="Helical" evidence="1">
    <location>
        <begin position="12"/>
        <end position="31"/>
    </location>
</feature>
<organism evidence="2">
    <name type="scientific">Anguilla anguilla</name>
    <name type="common">European freshwater eel</name>
    <name type="synonym">Muraena anguilla</name>
    <dbReference type="NCBI Taxonomy" id="7936"/>
    <lineage>
        <taxon>Eukaryota</taxon>
        <taxon>Metazoa</taxon>
        <taxon>Chordata</taxon>
        <taxon>Craniata</taxon>
        <taxon>Vertebrata</taxon>
        <taxon>Euteleostomi</taxon>
        <taxon>Actinopterygii</taxon>
        <taxon>Neopterygii</taxon>
        <taxon>Teleostei</taxon>
        <taxon>Anguilliformes</taxon>
        <taxon>Anguillidae</taxon>
        <taxon>Anguilla</taxon>
    </lineage>
</organism>
<keyword evidence="1" id="KW-0812">Transmembrane</keyword>
<keyword evidence="1" id="KW-1133">Transmembrane helix</keyword>
<dbReference type="EMBL" id="GBXM01015382">
    <property type="protein sequence ID" value="JAH93195.1"/>
    <property type="molecule type" value="Transcribed_RNA"/>
</dbReference>
<accession>A0A0E9WUI0</accession>
<reference evidence="2" key="2">
    <citation type="journal article" date="2015" name="Fish Shellfish Immunol.">
        <title>Early steps in the European eel (Anguilla anguilla)-Vibrio vulnificus interaction in the gills: Role of the RtxA13 toxin.</title>
        <authorList>
            <person name="Callol A."/>
            <person name="Pajuelo D."/>
            <person name="Ebbesson L."/>
            <person name="Teles M."/>
            <person name="MacKenzie S."/>
            <person name="Amaro C."/>
        </authorList>
    </citation>
    <scope>NUCLEOTIDE SEQUENCE</scope>
</reference>
<reference evidence="2" key="1">
    <citation type="submission" date="2014-11" db="EMBL/GenBank/DDBJ databases">
        <authorList>
            <person name="Amaro Gonzalez C."/>
        </authorList>
    </citation>
    <scope>NUCLEOTIDE SEQUENCE</scope>
</reference>
<name>A0A0E9WUI0_ANGAN</name>
<dbReference type="AlphaFoldDB" id="A0A0E9WUI0"/>